<keyword evidence="6" id="KW-1185">Reference proteome</keyword>
<evidence type="ECO:0000259" key="3">
    <source>
        <dbReference type="PROSITE" id="PS51294"/>
    </source>
</evidence>
<feature type="compositionally biased region" description="Basic and acidic residues" evidence="1">
    <location>
        <begin position="644"/>
        <end position="655"/>
    </location>
</feature>
<evidence type="ECO:0000313" key="7">
    <source>
        <dbReference type="Proteomes" id="UP001162541"/>
    </source>
</evidence>
<feature type="region of interest" description="Disordered" evidence="1">
    <location>
        <begin position="684"/>
        <end position="737"/>
    </location>
</feature>
<dbReference type="SMART" id="SM00717">
    <property type="entry name" value="SANT"/>
    <property type="match status" value="1"/>
</dbReference>
<dbReference type="PANTHER" id="PTHR46993">
    <property type="entry name" value="MYB TRANSCRIPTION FACTOR"/>
    <property type="match status" value="1"/>
</dbReference>
<reference evidence="5 6" key="1">
    <citation type="submission" date="2016-03" db="EMBL/GenBank/DDBJ databases">
        <title>Mechanisms controlling the formation of the plant cell surface in tip-growing cells are functionally conserved among land plants.</title>
        <authorList>
            <person name="Honkanen S."/>
            <person name="Jones V.A."/>
            <person name="Morieri G."/>
            <person name="Champion C."/>
            <person name="Hetherington A.J."/>
            <person name="Kelly S."/>
            <person name="Saint-Marcoux D."/>
            <person name="Proust H."/>
            <person name="Prescott H."/>
            <person name="Dolan L."/>
        </authorList>
    </citation>
    <scope>NUCLEOTIDE SEQUENCE [LARGE SCALE GENOMIC DNA]</scope>
    <source>
        <strain evidence="6">cv. Tak-1 and cv. Tak-2</strain>
        <tissue evidence="5">Whole gametophyte</tissue>
    </source>
</reference>
<gene>
    <name evidence="5" type="ORF">AXG93_1976s1410</name>
    <name evidence="4" type="ORF">Mp_3g00360</name>
</gene>
<organism evidence="5 6">
    <name type="scientific">Marchantia polymorpha subsp. ruderalis</name>
    <dbReference type="NCBI Taxonomy" id="1480154"/>
    <lineage>
        <taxon>Eukaryota</taxon>
        <taxon>Viridiplantae</taxon>
        <taxon>Streptophyta</taxon>
        <taxon>Embryophyta</taxon>
        <taxon>Marchantiophyta</taxon>
        <taxon>Marchantiopsida</taxon>
        <taxon>Marchantiidae</taxon>
        <taxon>Marchantiales</taxon>
        <taxon>Marchantiaceae</taxon>
        <taxon>Marchantia</taxon>
    </lineage>
</organism>
<dbReference type="EMBL" id="AP019868">
    <property type="protein sequence ID" value="BBN03889.1"/>
    <property type="molecule type" value="Genomic_DNA"/>
</dbReference>
<dbReference type="PROSITE" id="PS50090">
    <property type="entry name" value="MYB_LIKE"/>
    <property type="match status" value="1"/>
</dbReference>
<dbReference type="EMBL" id="LVLJ01003973">
    <property type="protein sequence ID" value="OAE18934.1"/>
    <property type="molecule type" value="Genomic_DNA"/>
</dbReference>
<feature type="region of interest" description="Disordered" evidence="1">
    <location>
        <begin position="117"/>
        <end position="178"/>
    </location>
</feature>
<evidence type="ECO:0000313" key="4">
    <source>
        <dbReference type="EMBL" id="BBN03889.1"/>
    </source>
</evidence>
<dbReference type="AlphaFoldDB" id="A0A176VDI3"/>
<feature type="compositionally biased region" description="Basic and acidic residues" evidence="1">
    <location>
        <begin position="476"/>
        <end position="504"/>
    </location>
</feature>
<feature type="compositionally biased region" description="Polar residues" evidence="1">
    <location>
        <begin position="505"/>
        <end position="516"/>
    </location>
</feature>
<dbReference type="InterPro" id="IPR001005">
    <property type="entry name" value="SANT/Myb"/>
</dbReference>
<feature type="compositionally biased region" description="Polar residues" evidence="1">
    <location>
        <begin position="605"/>
        <end position="615"/>
    </location>
</feature>
<dbReference type="Pfam" id="PF00249">
    <property type="entry name" value="Myb_DNA-binding"/>
    <property type="match status" value="1"/>
</dbReference>
<dbReference type="Proteomes" id="UP000077202">
    <property type="component" value="Unassembled WGS sequence"/>
</dbReference>
<dbReference type="CDD" id="cd11660">
    <property type="entry name" value="SANT_TRF"/>
    <property type="match status" value="1"/>
</dbReference>
<feature type="compositionally biased region" description="Low complexity" evidence="1">
    <location>
        <begin position="625"/>
        <end position="639"/>
    </location>
</feature>
<feature type="compositionally biased region" description="Basic and acidic residues" evidence="1">
    <location>
        <begin position="518"/>
        <end position="538"/>
    </location>
</feature>
<feature type="compositionally biased region" description="Polar residues" evidence="1">
    <location>
        <begin position="433"/>
        <end position="446"/>
    </location>
</feature>
<dbReference type="Proteomes" id="UP001162541">
    <property type="component" value="Chromosome 3"/>
</dbReference>
<evidence type="ECO:0000259" key="2">
    <source>
        <dbReference type="PROSITE" id="PS50090"/>
    </source>
</evidence>
<evidence type="ECO:0000313" key="6">
    <source>
        <dbReference type="Proteomes" id="UP000077202"/>
    </source>
</evidence>
<dbReference type="InterPro" id="IPR017930">
    <property type="entry name" value="Myb_dom"/>
</dbReference>
<dbReference type="SUPFAM" id="SSF46689">
    <property type="entry name" value="Homeodomain-like"/>
    <property type="match status" value="1"/>
</dbReference>
<dbReference type="InterPro" id="IPR009057">
    <property type="entry name" value="Homeodomain-like_sf"/>
</dbReference>
<feature type="compositionally biased region" description="Acidic residues" evidence="1">
    <location>
        <begin position="451"/>
        <end position="465"/>
    </location>
</feature>
<feature type="region of interest" description="Disordered" evidence="1">
    <location>
        <begin position="431"/>
        <end position="547"/>
    </location>
</feature>
<feature type="domain" description="HTH myb-type" evidence="3">
    <location>
        <begin position="728"/>
        <end position="787"/>
    </location>
</feature>
<evidence type="ECO:0000313" key="5">
    <source>
        <dbReference type="EMBL" id="OAE18934.1"/>
    </source>
</evidence>
<accession>A0A176VDI3</accession>
<feature type="compositionally biased region" description="Basic and acidic residues" evidence="1">
    <location>
        <begin position="117"/>
        <end position="149"/>
    </location>
</feature>
<feature type="domain" description="Myb-like" evidence="2">
    <location>
        <begin position="728"/>
        <end position="783"/>
    </location>
</feature>
<sequence length="793" mass="88819">MAVSNLRPLSAACSLLIGPAQGQDEADRDLKQREWIWEFFLKNNTNGSLLLELMTALPFPNENLNLKRLLLLRSLSLQLSLGQFDELTLDILKALGEMVRKPDCSLESICFREASDEPAKKRKATEKGEKHDTRISKVEATKESVKRGLPESLFGRKSKKSRRERTGEEGRRDANRSEELFPRGDAIGLKDGSLRTNFAYMQAGAPSWELQLDVMIELTVKHLRGVSLSKKAFEAALAKYWGDFIMDTEEPVAERLSFEIAREDIRNELWKVHSNLDLLEEITQKYTEGRVRNKLAWFLREAWADTQKTFLETVSSDVLDGTYEPLNPDVHRRNVGAVVGEDGVAVNARELTSEKPWVRSSRGRLSRSREKLQKAFGVLEINARRELEQSGNIMDGGDNEKNTEVVKICKINDILGPPLLQTRTAEVYLPSATDANNETGSKQKIYSGSEDTADAAERETEEFDHEETGRSQPCDRVLRRTEDHANLVKDGGLSDKEITGDRQVRSASTSPVSPTTRGDLKSYRQDLKGKGSYSKDEASSDGACNRTKCTDLQVADPQHSKMEGTAVETINLLSPSPRPLAKIQGSLSPPPWVEARLRFRRKPASPSSNNQTTGPAQVYEGNTRAGASSEAGSAKENSGPGSAEKSRKDRNMDAQHEVLLQFPISKIGETAAAKPSFLQRNSTARTLEWKDEDDISESPPSPPESRRVASARTSAVIATRRASSQTSTRRRKHRKWSNEETELLKSEVFKYGKGRWKLILANNQTVFESRTEVDLKDKWRNLERFEGLSVSDD</sequence>
<reference evidence="7" key="3">
    <citation type="journal article" date="2020" name="Curr. Biol.">
        <title>Chromatin organization in early land plants reveals an ancestral association between H3K27me3, transposons, and constitutive heterochromatin.</title>
        <authorList>
            <person name="Montgomery S.A."/>
            <person name="Tanizawa Y."/>
            <person name="Galik B."/>
            <person name="Wang N."/>
            <person name="Ito T."/>
            <person name="Mochizuki T."/>
            <person name="Akimcheva S."/>
            <person name="Bowman J.L."/>
            <person name="Cognat V."/>
            <person name="Marechal-Drouard L."/>
            <person name="Ekker H."/>
            <person name="Hong S.F."/>
            <person name="Kohchi T."/>
            <person name="Lin S.S."/>
            <person name="Liu L.D."/>
            <person name="Nakamura Y."/>
            <person name="Valeeva L.R."/>
            <person name="Shakirov E.V."/>
            <person name="Shippen D.E."/>
            <person name="Wei W.L."/>
            <person name="Yagura M."/>
            <person name="Yamaoka S."/>
            <person name="Yamato K.T."/>
            <person name="Liu C."/>
            <person name="Berger F."/>
        </authorList>
    </citation>
    <scope>NUCLEOTIDE SEQUENCE [LARGE SCALE GENOMIC DNA]</scope>
    <source>
        <strain evidence="7">Tak-1</strain>
    </source>
</reference>
<dbReference type="Gene3D" id="1.10.246.220">
    <property type="match status" value="1"/>
</dbReference>
<feature type="compositionally biased region" description="Low complexity" evidence="1">
    <location>
        <begin position="718"/>
        <end position="727"/>
    </location>
</feature>
<feature type="compositionally biased region" description="Basic and acidic residues" evidence="1">
    <location>
        <begin position="164"/>
        <end position="178"/>
    </location>
</feature>
<dbReference type="PROSITE" id="PS51294">
    <property type="entry name" value="HTH_MYB"/>
    <property type="match status" value="1"/>
</dbReference>
<protein>
    <submittedName>
        <fullName evidence="5">Uncharacterized protein</fullName>
    </submittedName>
</protein>
<feature type="region of interest" description="Disordered" evidence="1">
    <location>
        <begin position="576"/>
        <end position="655"/>
    </location>
</feature>
<proteinExistence type="predicted"/>
<evidence type="ECO:0000256" key="1">
    <source>
        <dbReference type="SAM" id="MobiDB-lite"/>
    </source>
</evidence>
<dbReference type="PANTHER" id="PTHR46993:SF6">
    <property type="entry name" value="MYB TRANSCRIPTION FACTOR"/>
    <property type="match status" value="1"/>
</dbReference>
<name>A0A176VDI3_MARPO</name>
<reference evidence="4" key="2">
    <citation type="journal article" date="2019" name="Curr. Biol.">
        <title>Chromatin organization in early land plants reveals an ancestral association between H3K27me3, transposons, and constitutive heterochromatin.</title>
        <authorList>
            <person name="Montgomery S.A."/>
            <person name="Tanizawa Y."/>
            <person name="Galik B."/>
            <person name="Wang N."/>
            <person name="Ito T."/>
            <person name="Mochizuki T."/>
            <person name="Akimcheva S."/>
            <person name="Bowman J."/>
            <person name="Cognat V."/>
            <person name="Drouard L."/>
            <person name="Ekker H."/>
            <person name="Houng S."/>
            <person name="Kohchi T."/>
            <person name="Lin S."/>
            <person name="Liu L.D."/>
            <person name="Nakamura Y."/>
            <person name="Valeeva L.R."/>
            <person name="Shakirov E.V."/>
            <person name="Shippen D.E."/>
            <person name="Wei W."/>
            <person name="Yagura M."/>
            <person name="Yamaoka S."/>
            <person name="Yamato K.T."/>
            <person name="Liu C."/>
            <person name="Berger F."/>
        </authorList>
    </citation>
    <scope>NUCLEOTIDE SEQUENCE [LARGE SCALE GENOMIC DNA]</scope>
    <source>
        <strain evidence="4">Tak-1</strain>
    </source>
</reference>